<reference evidence="4" key="2">
    <citation type="journal article" date="2018" name="Nat. Microbiol.">
        <title>Leveraging single-cell genomics to expand the fungal tree of life.</title>
        <authorList>
            <person name="Ahrendt S.R."/>
            <person name="Quandt C.A."/>
            <person name="Ciobanu D."/>
            <person name="Clum A."/>
            <person name="Salamov A."/>
            <person name="Andreopoulos B."/>
            <person name="Cheng J.F."/>
            <person name="Woyke T."/>
            <person name="Pelin A."/>
            <person name="Henrissat B."/>
            <person name="Reynolds N.K."/>
            <person name="Benny G.L."/>
            <person name="Smith M.E."/>
            <person name="James T.Y."/>
            <person name="Grigoriev I.V."/>
        </authorList>
    </citation>
    <scope>NUCLEOTIDE SEQUENCE [LARGE SCALE GENOMIC DNA]</scope>
    <source>
        <strain evidence="4">CSF55</strain>
    </source>
</reference>
<evidence type="ECO:0000313" key="3">
    <source>
        <dbReference type="Proteomes" id="UP000030755"/>
    </source>
</evidence>
<evidence type="ECO:0000313" key="1">
    <source>
        <dbReference type="EMBL" id="EPZ32636.1"/>
    </source>
</evidence>
<proteinExistence type="predicted"/>
<dbReference type="AlphaFoldDB" id="A0A075AQU4"/>
<reference evidence="2" key="3">
    <citation type="submission" date="2018-08" db="EMBL/GenBank/DDBJ databases">
        <title>Leveraging single-cell genomics to expand the Fungal Tree of Life.</title>
        <authorList>
            <consortium name="DOE Joint Genome Institute"/>
            <person name="Ahrendt S.R."/>
            <person name="Quandt C.A."/>
            <person name="Ciobanu D."/>
            <person name="Clum A."/>
            <person name="Salamov A."/>
            <person name="Andreopoulos B."/>
            <person name="Cheng J.-F."/>
            <person name="Woyke T."/>
            <person name="Pelin A."/>
            <person name="Henrissat B."/>
            <person name="Reynolds N."/>
            <person name="Benny G.L."/>
            <person name="Smith M.E."/>
            <person name="James T.Y."/>
            <person name="Grigoriev I.V."/>
        </authorList>
    </citation>
    <scope>NUCLEOTIDE SEQUENCE</scope>
    <source>
        <strain evidence="2">CSF55</strain>
    </source>
</reference>
<dbReference type="EMBL" id="ML004956">
    <property type="protein sequence ID" value="RKP21429.1"/>
    <property type="molecule type" value="Genomic_DNA"/>
</dbReference>
<sequence length="85" mass="9717">MDYEQIEDQDQIRFSWNVWPPNRVEGAKLVVPISALYSPLKKPVVPLPYEPSSGSKLSYVDMCIVFAKERTSTTLQGYWDATFTS</sequence>
<organism evidence="1 3">
    <name type="scientific">Rozella allomycis (strain CSF55)</name>
    <dbReference type="NCBI Taxonomy" id="988480"/>
    <lineage>
        <taxon>Eukaryota</taxon>
        <taxon>Fungi</taxon>
        <taxon>Fungi incertae sedis</taxon>
        <taxon>Cryptomycota</taxon>
        <taxon>Cryptomycota incertae sedis</taxon>
        <taxon>Rozella</taxon>
    </lineage>
</organism>
<gene>
    <name evidence="1" type="ORF">O9G_002722</name>
    <name evidence="2" type="ORF">ROZALSC1DRAFT_27165</name>
</gene>
<dbReference type="EMBL" id="KE561130">
    <property type="protein sequence ID" value="EPZ32636.1"/>
    <property type="molecule type" value="Genomic_DNA"/>
</dbReference>
<dbReference type="Gene3D" id="2.60.40.1670">
    <property type="entry name" value="beta-sandwich domain of Sec23/24"/>
    <property type="match status" value="1"/>
</dbReference>
<dbReference type="SUPFAM" id="SSF81995">
    <property type="entry name" value="beta-sandwich domain of Sec23/24"/>
    <property type="match status" value="1"/>
</dbReference>
<evidence type="ECO:0000313" key="2">
    <source>
        <dbReference type="EMBL" id="RKP21429.1"/>
    </source>
</evidence>
<dbReference type="Proteomes" id="UP000281549">
    <property type="component" value="Unassembled WGS sequence"/>
</dbReference>
<evidence type="ECO:0000313" key="4">
    <source>
        <dbReference type="Proteomes" id="UP000281549"/>
    </source>
</evidence>
<accession>A0A075AQU4</accession>
<keyword evidence="3" id="KW-1185">Reference proteome</keyword>
<dbReference type="Proteomes" id="UP000030755">
    <property type="component" value="Unassembled WGS sequence"/>
</dbReference>
<dbReference type="OrthoDB" id="10256289at2759"/>
<reference evidence="1 3" key="1">
    <citation type="journal article" date="2013" name="Curr. Biol.">
        <title>Shared signatures of parasitism and phylogenomics unite Cryptomycota and microsporidia.</title>
        <authorList>
            <person name="James T.Y."/>
            <person name="Pelin A."/>
            <person name="Bonen L."/>
            <person name="Ahrendt S."/>
            <person name="Sain D."/>
            <person name="Corradi N."/>
            <person name="Stajich J.E."/>
        </authorList>
    </citation>
    <scope>NUCLEOTIDE SEQUENCE [LARGE SCALE GENOMIC DNA]</scope>
    <source>
        <strain evidence="1 3">CSF55</strain>
        <strain evidence="1 3">CSF55</strain>
    </source>
</reference>
<dbReference type="HOGENOM" id="CLU_2513905_0_0_1"/>
<evidence type="ECO:0008006" key="5">
    <source>
        <dbReference type="Google" id="ProtNLM"/>
    </source>
</evidence>
<protein>
    <recommendedName>
        <fullName evidence="5">Protein transport protein SEC23</fullName>
    </recommendedName>
</protein>
<name>A0A075AQU4_ROZAC</name>
<dbReference type="STRING" id="988480.A0A075AQU4"/>